<evidence type="ECO:0000313" key="2">
    <source>
        <dbReference type="Proteomes" id="UP000198963"/>
    </source>
</evidence>
<organism evidence="1 2">
    <name type="scientific">Winogradskyella sediminis</name>
    <dbReference type="NCBI Taxonomy" id="1382466"/>
    <lineage>
        <taxon>Bacteria</taxon>
        <taxon>Pseudomonadati</taxon>
        <taxon>Bacteroidota</taxon>
        <taxon>Flavobacteriia</taxon>
        <taxon>Flavobacteriales</taxon>
        <taxon>Flavobacteriaceae</taxon>
        <taxon>Winogradskyella</taxon>
    </lineage>
</organism>
<dbReference type="EMBL" id="LT629774">
    <property type="protein sequence ID" value="SDS68280.1"/>
    <property type="molecule type" value="Genomic_DNA"/>
</dbReference>
<accession>A0A1H1U707</accession>
<dbReference type="STRING" id="1249933.SAMN04489797_2154"/>
<dbReference type="AlphaFoldDB" id="A0A1H1U707"/>
<protein>
    <recommendedName>
        <fullName evidence="3">Lipoprotein</fullName>
    </recommendedName>
</protein>
<sequence length="262" mass="29712">MKNLIILFVIATFFTSCSVTESIVFNNDMSGEYRSSFDLTPLMNYASENSPGANEAFMNEEKVDTTVVFNDLFENYKDSIATLSEAQRSKLENLKGMSMRVHMDVENDVFEIAINKSFKTVSELENINERVDDAMGIAKAIGSNESNVPDNQLDELTKVDKVVYTFKDGTFRRYMPNAVAEQNKTDEHESTVTDKSDFATQFEEMFSSSYYTLVYSFPKRVKSVSNENAIISEDGKKVTYKIGWSDLKQDVTSMNLNIVLED</sequence>
<evidence type="ECO:0000313" key="1">
    <source>
        <dbReference type="EMBL" id="SDS68280.1"/>
    </source>
</evidence>
<keyword evidence="2" id="KW-1185">Reference proteome</keyword>
<reference evidence="1 2" key="1">
    <citation type="submission" date="2016-10" db="EMBL/GenBank/DDBJ databases">
        <authorList>
            <person name="Varghese N."/>
            <person name="Submissions S."/>
        </authorList>
    </citation>
    <scope>NUCLEOTIDE SEQUENCE [LARGE SCALE GENOMIC DNA]</scope>
    <source>
        <strain evidence="1 2">RHA_55</strain>
    </source>
</reference>
<evidence type="ECO:0008006" key="3">
    <source>
        <dbReference type="Google" id="ProtNLM"/>
    </source>
</evidence>
<gene>
    <name evidence="1" type="ORF">SAMN04489797_2154</name>
</gene>
<proteinExistence type="predicted"/>
<dbReference type="PROSITE" id="PS51257">
    <property type="entry name" value="PROKAR_LIPOPROTEIN"/>
    <property type="match status" value="1"/>
</dbReference>
<dbReference type="Proteomes" id="UP000198963">
    <property type="component" value="Chromosome I"/>
</dbReference>
<name>A0A1H1U707_9FLAO</name>
<dbReference type="RefSeq" id="WP_092446702.1">
    <property type="nucleotide sequence ID" value="NZ_LT629774.1"/>
</dbReference>